<sequence>HAQELAAYVREHAIPVPIATLTCGEVHRGKSVWASRIAEESNIVSFKVGLRQVMRDPGLDGVSHDPDGSSPKTILSVFGQNTFMRAVKEVVHGVFTAAEQLIGEPDIKGVVALINCSKGCHRSNALGRATKECLNYVHNGDGSRVFNVKCFHMFNLKASEHQRVTAQAKQWATRPWATIAEPLDRGYAFDAASQRIESQQNYDEMWSTMAGINRNQETETGNWALLAGTPPARATDLGDAVAKTGPTPPTTAPPAYLNGGAAAAAATSAATPKDAVTSALQAVALALQAQQTAPPPAVPAAPPPISVPKMVQPTASPLMTAPQAAA</sequence>
<evidence type="ECO:0000313" key="3">
    <source>
        <dbReference type="Proteomes" id="UP001189429"/>
    </source>
</evidence>
<feature type="region of interest" description="Disordered" evidence="1">
    <location>
        <begin position="293"/>
        <end position="312"/>
    </location>
</feature>
<dbReference type="Proteomes" id="UP001189429">
    <property type="component" value="Unassembled WGS sequence"/>
</dbReference>
<feature type="non-terminal residue" evidence="2">
    <location>
        <position position="326"/>
    </location>
</feature>
<organism evidence="2 3">
    <name type="scientific">Prorocentrum cordatum</name>
    <dbReference type="NCBI Taxonomy" id="2364126"/>
    <lineage>
        <taxon>Eukaryota</taxon>
        <taxon>Sar</taxon>
        <taxon>Alveolata</taxon>
        <taxon>Dinophyceae</taxon>
        <taxon>Prorocentrales</taxon>
        <taxon>Prorocentraceae</taxon>
        <taxon>Prorocentrum</taxon>
    </lineage>
</organism>
<comment type="caution">
    <text evidence="2">The sequence shown here is derived from an EMBL/GenBank/DDBJ whole genome shotgun (WGS) entry which is preliminary data.</text>
</comment>
<feature type="region of interest" description="Disordered" evidence="1">
    <location>
        <begin position="236"/>
        <end position="255"/>
    </location>
</feature>
<feature type="non-terminal residue" evidence="2">
    <location>
        <position position="1"/>
    </location>
</feature>
<accession>A0ABN9RFT9</accession>
<gene>
    <name evidence="2" type="ORF">PCOR1329_LOCUS20354</name>
</gene>
<reference evidence="2" key="1">
    <citation type="submission" date="2023-10" db="EMBL/GenBank/DDBJ databases">
        <authorList>
            <person name="Chen Y."/>
            <person name="Shah S."/>
            <person name="Dougan E. K."/>
            <person name="Thang M."/>
            <person name="Chan C."/>
        </authorList>
    </citation>
    <scope>NUCLEOTIDE SEQUENCE [LARGE SCALE GENOMIC DNA]</scope>
</reference>
<evidence type="ECO:0000256" key="1">
    <source>
        <dbReference type="SAM" id="MobiDB-lite"/>
    </source>
</evidence>
<feature type="compositionally biased region" description="Pro residues" evidence="1">
    <location>
        <begin position="293"/>
        <end position="306"/>
    </location>
</feature>
<proteinExistence type="predicted"/>
<protein>
    <submittedName>
        <fullName evidence="2">Uncharacterized protein</fullName>
    </submittedName>
</protein>
<evidence type="ECO:0000313" key="2">
    <source>
        <dbReference type="EMBL" id="CAK0817913.1"/>
    </source>
</evidence>
<name>A0ABN9RFT9_9DINO</name>
<keyword evidence="3" id="KW-1185">Reference proteome</keyword>
<dbReference type="EMBL" id="CAUYUJ010006596">
    <property type="protein sequence ID" value="CAK0817913.1"/>
    <property type="molecule type" value="Genomic_DNA"/>
</dbReference>